<name>A0A7V7RK94_9BACI</name>
<evidence type="ECO:0000313" key="2">
    <source>
        <dbReference type="EMBL" id="KAB2330678.1"/>
    </source>
</evidence>
<dbReference type="Proteomes" id="UP000441354">
    <property type="component" value="Unassembled WGS sequence"/>
</dbReference>
<feature type="transmembrane region" description="Helical" evidence="1">
    <location>
        <begin position="105"/>
        <end position="125"/>
    </location>
</feature>
<dbReference type="EMBL" id="WBOT01000007">
    <property type="protein sequence ID" value="KAB2330678.1"/>
    <property type="molecule type" value="Genomic_DNA"/>
</dbReference>
<comment type="caution">
    <text evidence="2">The sequence shown here is derived from an EMBL/GenBank/DDBJ whole genome shotgun (WGS) entry which is preliminary data.</text>
</comment>
<dbReference type="AlphaFoldDB" id="A0A7V7RK94"/>
<dbReference type="Pfam" id="PF13346">
    <property type="entry name" value="ABC2_membrane_5"/>
    <property type="match status" value="1"/>
</dbReference>
<dbReference type="PANTHER" id="PTHR41309">
    <property type="entry name" value="MEMBRANE PROTEIN-RELATED"/>
    <property type="match status" value="1"/>
</dbReference>
<keyword evidence="1" id="KW-0812">Transmembrane</keyword>
<keyword evidence="3" id="KW-1185">Reference proteome</keyword>
<sequence>MFSLVRKDLILQKSSILLLPVLCAYLAFNTSILWIGIVFSIVISLNSFSTDEKSPIHILFNSLPYTRKEIVTSKYISAFIFTAMVAIAIFIGNYFINGMMVDWKVFVLMFGIVLTVISFIFPLSYKFTSNQLLMVSLVISGVFLVAVNIFVKNWLDQIRAFIGWLLALEENQIYFTMAGAVLVLYAGSWLISMYIYKKKVF</sequence>
<dbReference type="OrthoDB" id="1913432at2"/>
<evidence type="ECO:0000313" key="3">
    <source>
        <dbReference type="Proteomes" id="UP000441354"/>
    </source>
</evidence>
<dbReference type="InterPro" id="IPR025699">
    <property type="entry name" value="ABC2_memb-like"/>
</dbReference>
<reference evidence="2 3" key="1">
    <citation type="journal article" date="2014" name="Arch. Microbiol.">
        <title>Bacillus mesophilum sp. nov., strain IITR-54T, a novel 4-chlorobiphenyl dechlorinating bacterium.</title>
        <authorList>
            <person name="Manickam N."/>
            <person name="Singh N.K."/>
            <person name="Bajaj A."/>
            <person name="Kumar R.M."/>
            <person name="Kaur G."/>
            <person name="Kaur N."/>
            <person name="Bala M."/>
            <person name="Kumar A."/>
            <person name="Mayilraj S."/>
        </authorList>
    </citation>
    <scope>NUCLEOTIDE SEQUENCE [LARGE SCALE GENOMIC DNA]</scope>
    <source>
        <strain evidence="2 3">IITR-54</strain>
    </source>
</reference>
<accession>A0A7V7RK94</accession>
<evidence type="ECO:0000256" key="1">
    <source>
        <dbReference type="SAM" id="Phobius"/>
    </source>
</evidence>
<keyword evidence="1" id="KW-0472">Membrane</keyword>
<keyword evidence="1" id="KW-1133">Transmembrane helix</keyword>
<proteinExistence type="predicted"/>
<dbReference type="PANTHER" id="PTHR41309:SF2">
    <property type="entry name" value="MEMBRANE PROTEIN"/>
    <property type="match status" value="1"/>
</dbReference>
<feature type="transmembrane region" description="Helical" evidence="1">
    <location>
        <begin position="75"/>
        <end position="96"/>
    </location>
</feature>
<gene>
    <name evidence="2" type="ORF">F7732_18715</name>
</gene>
<feature type="transmembrane region" description="Helical" evidence="1">
    <location>
        <begin position="16"/>
        <end position="43"/>
    </location>
</feature>
<dbReference type="RefSeq" id="WP_151575606.1">
    <property type="nucleotide sequence ID" value="NZ_WBOT01000007.1"/>
</dbReference>
<protein>
    <submittedName>
        <fullName evidence="2">ABC-2 transporter permease</fullName>
    </submittedName>
</protein>
<organism evidence="2 3">
    <name type="scientific">Bacillus mesophilum</name>
    <dbReference type="NCBI Taxonomy" id="1071718"/>
    <lineage>
        <taxon>Bacteria</taxon>
        <taxon>Bacillati</taxon>
        <taxon>Bacillota</taxon>
        <taxon>Bacilli</taxon>
        <taxon>Bacillales</taxon>
        <taxon>Bacillaceae</taxon>
        <taxon>Bacillus</taxon>
    </lineage>
</organism>
<feature type="transmembrane region" description="Helical" evidence="1">
    <location>
        <begin position="172"/>
        <end position="196"/>
    </location>
</feature>
<feature type="transmembrane region" description="Helical" evidence="1">
    <location>
        <begin position="131"/>
        <end position="151"/>
    </location>
</feature>